<dbReference type="EMBL" id="PYSW02000030">
    <property type="protein sequence ID" value="KAG2379075.1"/>
    <property type="molecule type" value="Genomic_DNA"/>
</dbReference>
<evidence type="ECO:0000259" key="2">
    <source>
        <dbReference type="Pfam" id="PF18043"/>
    </source>
</evidence>
<keyword evidence="4" id="KW-1185">Reference proteome</keyword>
<evidence type="ECO:0008006" key="5">
    <source>
        <dbReference type="Google" id="ProtNLM"/>
    </source>
</evidence>
<gene>
    <name evidence="3" type="ORF">C9374_007713</name>
</gene>
<protein>
    <recommendedName>
        <fullName evidence="5">RNA ligase domain-containing protein</fullName>
    </recommendedName>
</protein>
<accession>A0AA88KH04</accession>
<evidence type="ECO:0000313" key="3">
    <source>
        <dbReference type="EMBL" id="KAG2379075.1"/>
    </source>
</evidence>
<dbReference type="AlphaFoldDB" id="A0AA88KH04"/>
<reference evidence="3 4" key="1">
    <citation type="journal article" date="2018" name="BMC Genomics">
        <title>The genome of Naegleria lovaniensis, the basis for a comparative approach to unravel pathogenicity factors of the human pathogenic amoeba N. fowleri.</title>
        <authorList>
            <person name="Liechti N."/>
            <person name="Schurch N."/>
            <person name="Bruggmann R."/>
            <person name="Wittwer M."/>
        </authorList>
    </citation>
    <scope>NUCLEOTIDE SEQUENCE [LARGE SCALE GENOMIC DNA]</scope>
    <source>
        <strain evidence="3 4">ATCC 30569</strain>
    </source>
</reference>
<proteinExistence type="predicted"/>
<dbReference type="Pfam" id="PF09414">
    <property type="entry name" value="RNA_ligase"/>
    <property type="match status" value="1"/>
</dbReference>
<dbReference type="Gene3D" id="1.10.10.1810">
    <property type="entry name" value="RNA ligase"/>
    <property type="match status" value="1"/>
</dbReference>
<name>A0AA88KH04_NAELO</name>
<evidence type="ECO:0000313" key="4">
    <source>
        <dbReference type="Proteomes" id="UP000816034"/>
    </source>
</evidence>
<dbReference type="InterPro" id="IPR041948">
    <property type="entry name" value="Rnl1/2_C_sf"/>
</dbReference>
<dbReference type="Pfam" id="PF18043">
    <property type="entry name" value="T4_Rnl2_C"/>
    <property type="match status" value="1"/>
</dbReference>
<dbReference type="RefSeq" id="XP_044546337.1">
    <property type="nucleotide sequence ID" value="XM_044697709.1"/>
</dbReference>
<evidence type="ECO:0000259" key="1">
    <source>
        <dbReference type="Pfam" id="PF09414"/>
    </source>
</evidence>
<dbReference type="InterPro" id="IPR021122">
    <property type="entry name" value="RNA_ligase_dom_REL/Rnl2"/>
</dbReference>
<feature type="domain" description="RNA ligase" evidence="1">
    <location>
        <begin position="76"/>
        <end position="299"/>
    </location>
</feature>
<comment type="caution">
    <text evidence="3">The sequence shown here is derived from an EMBL/GenBank/DDBJ whole genome shotgun (WGS) entry which is preliminary data.</text>
</comment>
<dbReference type="Gene3D" id="3.30.470.30">
    <property type="entry name" value="DNA ligase/mRNA capping enzyme"/>
    <property type="match status" value="1"/>
</dbReference>
<dbReference type="InterPro" id="IPR040609">
    <property type="entry name" value="Rnl2_C"/>
</dbReference>
<dbReference type="GeneID" id="68100167"/>
<feature type="domain" description="RNA ligase 2 C-terminal" evidence="2">
    <location>
        <begin position="344"/>
        <end position="412"/>
    </location>
</feature>
<dbReference type="SUPFAM" id="SSF56091">
    <property type="entry name" value="DNA ligase/mRNA capping enzyme, catalytic domain"/>
    <property type="match status" value="1"/>
</dbReference>
<sequence length="422" mass="49255">MFNRSLTTSSSCSRSIENEDHEDSCENSHLESSLQCNNNSNDPLLSQSFKGYIKIDSSNKNWDLDAKQIKLFKKTKWIITEKVHGANFCFRLSRRNDLSSTTSIILIECAKRKSLLKDSDQFFYFQKVKEKLQSHLETIFQLVESKFNDIHYVYVFGELFGGYYPDMPQLPGIEQPIQTGIWYTNDIEFYAFDIAFEKKLDQIQTFIDYETCLSIFCQVGSKHQVGSNTTKLFLHAEPLFIGSYEECMEFQIKFESKIPKKLGMPSIKDYSNYAEGVVIKPLKELTISKKGKLERAIIKRKIQEFSEKKYEQAQKWTSNQTELSSDHNSSIDNFEFIKYETMSCVTMNRLNNAISKIGLIHKNDKTQMNQLLNAFVQDVFDEVKESNMEMYEQIDASQLKELNDLVTLECKKTIYEYFKQMK</sequence>
<dbReference type="Proteomes" id="UP000816034">
    <property type="component" value="Unassembled WGS sequence"/>
</dbReference>
<organism evidence="3 4">
    <name type="scientific">Naegleria lovaniensis</name>
    <name type="common">Amoeba</name>
    <dbReference type="NCBI Taxonomy" id="51637"/>
    <lineage>
        <taxon>Eukaryota</taxon>
        <taxon>Discoba</taxon>
        <taxon>Heterolobosea</taxon>
        <taxon>Tetramitia</taxon>
        <taxon>Eutetramitia</taxon>
        <taxon>Vahlkampfiidae</taxon>
        <taxon>Naegleria</taxon>
    </lineage>
</organism>
<dbReference type="Gene3D" id="3.30.1490.70">
    <property type="match status" value="1"/>
</dbReference>